<keyword evidence="2" id="KW-1185">Reference proteome</keyword>
<dbReference type="AlphaFoldDB" id="A0A1H2K5J7"/>
<organism evidence="1 2">
    <name type="scientific">Jiangella alkaliphila</name>
    <dbReference type="NCBI Taxonomy" id="419479"/>
    <lineage>
        <taxon>Bacteria</taxon>
        <taxon>Bacillati</taxon>
        <taxon>Actinomycetota</taxon>
        <taxon>Actinomycetes</taxon>
        <taxon>Jiangellales</taxon>
        <taxon>Jiangellaceae</taxon>
        <taxon>Jiangella</taxon>
    </lineage>
</organism>
<dbReference type="OrthoDB" id="9813383at2"/>
<dbReference type="STRING" id="419479.SAMN04488563_3418"/>
<dbReference type="Pfam" id="PF07722">
    <property type="entry name" value="Peptidase_C26"/>
    <property type="match status" value="1"/>
</dbReference>
<evidence type="ECO:0000313" key="2">
    <source>
        <dbReference type="Proteomes" id="UP000182977"/>
    </source>
</evidence>
<accession>A0A1H2K5J7</accession>
<dbReference type="GO" id="GO:0016740">
    <property type="term" value="F:transferase activity"/>
    <property type="evidence" value="ECO:0007669"/>
    <property type="project" value="UniProtKB-KW"/>
</dbReference>
<dbReference type="GO" id="GO:0016787">
    <property type="term" value="F:hydrolase activity"/>
    <property type="evidence" value="ECO:0007669"/>
    <property type="project" value="InterPro"/>
</dbReference>
<name>A0A1H2K5J7_9ACTN</name>
<gene>
    <name evidence="1" type="ORF">SAMN04488563_3418</name>
</gene>
<reference evidence="2" key="1">
    <citation type="submission" date="2016-10" db="EMBL/GenBank/DDBJ databases">
        <authorList>
            <person name="Varghese N."/>
            <person name="Submissions S."/>
        </authorList>
    </citation>
    <scope>NUCLEOTIDE SEQUENCE [LARGE SCALE GENOMIC DNA]</scope>
    <source>
        <strain evidence="2">DSM 45079</strain>
    </source>
</reference>
<keyword evidence="1" id="KW-0808">Transferase</keyword>
<dbReference type="RefSeq" id="WP_052762339.1">
    <property type="nucleotide sequence ID" value="NZ_KQ061224.1"/>
</dbReference>
<evidence type="ECO:0000313" key="1">
    <source>
        <dbReference type="EMBL" id="SDU63605.1"/>
    </source>
</evidence>
<proteinExistence type="predicted"/>
<keyword evidence="1" id="KW-0315">Glutamine amidotransferase</keyword>
<protein>
    <submittedName>
        <fullName evidence="1">Putative glutamine amidotransferase</fullName>
    </submittedName>
</protein>
<dbReference type="EMBL" id="LT629791">
    <property type="protein sequence ID" value="SDU63605.1"/>
    <property type="molecule type" value="Genomic_DNA"/>
</dbReference>
<dbReference type="InterPro" id="IPR029062">
    <property type="entry name" value="Class_I_gatase-like"/>
</dbReference>
<dbReference type="PROSITE" id="PS51273">
    <property type="entry name" value="GATASE_TYPE_1"/>
    <property type="match status" value="1"/>
</dbReference>
<dbReference type="Proteomes" id="UP000182977">
    <property type="component" value="Chromosome I"/>
</dbReference>
<dbReference type="SUPFAM" id="SSF52317">
    <property type="entry name" value="Class I glutamine amidotransferase-like"/>
    <property type="match status" value="1"/>
</dbReference>
<sequence length="175" mass="19036">MRWPAFLATCGLVGVPLPLDPELAEQTMDRAGCAGVVLTGGDDLHAYGGPGPARDLLERHLLERAVAREQPLIGVCRGMLMMAHTYGAELRRVEGHVATWHRLDGDGGRLVNSYHHWAVLDPPPAFAVLARHGRVAESVRHVSAPLTGLMWHPERCDPFDPADVELFARTFGAAP</sequence>
<dbReference type="Gene3D" id="3.40.50.880">
    <property type="match status" value="1"/>
</dbReference>
<dbReference type="InterPro" id="IPR011697">
    <property type="entry name" value="Peptidase_C26"/>
</dbReference>